<feature type="region of interest" description="Disordered" evidence="1">
    <location>
        <begin position="26"/>
        <end position="47"/>
    </location>
</feature>
<reference evidence="3" key="3">
    <citation type="submission" date="2015-04" db="UniProtKB">
        <authorList>
            <consortium name="EnsemblPlants"/>
        </authorList>
    </citation>
    <scope>IDENTIFICATION</scope>
    <source>
        <strain evidence="3">cv. Jemalong A17</strain>
    </source>
</reference>
<proteinExistence type="predicted"/>
<keyword evidence="4" id="KW-1185">Reference proteome</keyword>
<evidence type="ECO:0000313" key="4">
    <source>
        <dbReference type="Proteomes" id="UP000002051"/>
    </source>
</evidence>
<reference evidence="2 4" key="2">
    <citation type="journal article" date="2014" name="BMC Genomics">
        <title>An improved genome release (version Mt4.0) for the model legume Medicago truncatula.</title>
        <authorList>
            <person name="Tang H."/>
            <person name="Krishnakumar V."/>
            <person name="Bidwell S."/>
            <person name="Rosen B."/>
            <person name="Chan A."/>
            <person name="Zhou S."/>
            <person name="Gentzbittel L."/>
            <person name="Childs K.L."/>
            <person name="Yandell M."/>
            <person name="Gundlach H."/>
            <person name="Mayer K.F."/>
            <person name="Schwartz D.C."/>
            <person name="Town C.D."/>
        </authorList>
    </citation>
    <scope>GENOME REANNOTATION</scope>
    <source>
        <strain evidence="2">A17</strain>
        <strain evidence="3 4">cv. Jemalong A17</strain>
    </source>
</reference>
<dbReference type="STRING" id="3880.A0A072UEE0"/>
<evidence type="ECO:0000313" key="2">
    <source>
        <dbReference type="EMBL" id="KEH28022.1"/>
    </source>
</evidence>
<dbReference type="AlphaFoldDB" id="A0A072UEE0"/>
<reference evidence="2 4" key="1">
    <citation type="journal article" date="2011" name="Nature">
        <title>The Medicago genome provides insight into the evolution of rhizobial symbioses.</title>
        <authorList>
            <person name="Young N.D."/>
            <person name="Debelle F."/>
            <person name="Oldroyd G.E."/>
            <person name="Geurts R."/>
            <person name="Cannon S.B."/>
            <person name="Udvardi M.K."/>
            <person name="Benedito V.A."/>
            <person name="Mayer K.F."/>
            <person name="Gouzy J."/>
            <person name="Schoof H."/>
            <person name="Van de Peer Y."/>
            <person name="Proost S."/>
            <person name="Cook D.R."/>
            <person name="Meyers B.C."/>
            <person name="Spannagl M."/>
            <person name="Cheung F."/>
            <person name="De Mita S."/>
            <person name="Krishnakumar V."/>
            <person name="Gundlach H."/>
            <person name="Zhou S."/>
            <person name="Mudge J."/>
            <person name="Bharti A.K."/>
            <person name="Murray J.D."/>
            <person name="Naoumkina M.A."/>
            <person name="Rosen B."/>
            <person name="Silverstein K.A."/>
            <person name="Tang H."/>
            <person name="Rombauts S."/>
            <person name="Zhao P.X."/>
            <person name="Zhou P."/>
            <person name="Barbe V."/>
            <person name="Bardou P."/>
            <person name="Bechner M."/>
            <person name="Bellec A."/>
            <person name="Berger A."/>
            <person name="Berges H."/>
            <person name="Bidwell S."/>
            <person name="Bisseling T."/>
            <person name="Choisne N."/>
            <person name="Couloux A."/>
            <person name="Denny R."/>
            <person name="Deshpande S."/>
            <person name="Dai X."/>
            <person name="Doyle J.J."/>
            <person name="Dudez A.M."/>
            <person name="Farmer A.D."/>
            <person name="Fouteau S."/>
            <person name="Franken C."/>
            <person name="Gibelin C."/>
            <person name="Gish J."/>
            <person name="Goldstein S."/>
            <person name="Gonzalez A.J."/>
            <person name="Green P.J."/>
            <person name="Hallab A."/>
            <person name="Hartog M."/>
            <person name="Hua A."/>
            <person name="Humphray S.J."/>
            <person name="Jeong D.H."/>
            <person name="Jing Y."/>
            <person name="Jocker A."/>
            <person name="Kenton S.M."/>
            <person name="Kim D.J."/>
            <person name="Klee K."/>
            <person name="Lai H."/>
            <person name="Lang C."/>
            <person name="Lin S."/>
            <person name="Macmil S.L."/>
            <person name="Magdelenat G."/>
            <person name="Matthews L."/>
            <person name="McCorrison J."/>
            <person name="Monaghan E.L."/>
            <person name="Mun J.H."/>
            <person name="Najar F.Z."/>
            <person name="Nicholson C."/>
            <person name="Noirot C."/>
            <person name="O'Bleness M."/>
            <person name="Paule C.R."/>
            <person name="Poulain J."/>
            <person name="Prion F."/>
            <person name="Qin B."/>
            <person name="Qu C."/>
            <person name="Retzel E.F."/>
            <person name="Riddle C."/>
            <person name="Sallet E."/>
            <person name="Samain S."/>
            <person name="Samson N."/>
            <person name="Sanders I."/>
            <person name="Saurat O."/>
            <person name="Scarpelli C."/>
            <person name="Schiex T."/>
            <person name="Segurens B."/>
            <person name="Severin A.J."/>
            <person name="Sherrier D.J."/>
            <person name="Shi R."/>
            <person name="Sims S."/>
            <person name="Singer S.R."/>
            <person name="Sinharoy S."/>
            <person name="Sterck L."/>
            <person name="Viollet A."/>
            <person name="Wang B.B."/>
            <person name="Wang K."/>
            <person name="Wang M."/>
            <person name="Wang X."/>
            <person name="Warfsmann J."/>
            <person name="Weissenbach J."/>
            <person name="White D.D."/>
            <person name="White J.D."/>
            <person name="Wiley G.B."/>
            <person name="Wincker P."/>
            <person name="Xing Y."/>
            <person name="Yang L."/>
            <person name="Yao Z."/>
            <person name="Ying F."/>
            <person name="Zhai J."/>
            <person name="Zhou L."/>
            <person name="Zuber A."/>
            <person name="Denarie J."/>
            <person name="Dixon R.A."/>
            <person name="May G.D."/>
            <person name="Schwartz D.C."/>
            <person name="Rogers J."/>
            <person name="Quetier F."/>
            <person name="Town C.D."/>
            <person name="Roe B.A."/>
        </authorList>
    </citation>
    <scope>NUCLEOTIDE SEQUENCE [LARGE SCALE GENOMIC DNA]</scope>
    <source>
        <strain evidence="2">A17</strain>
        <strain evidence="3 4">cv. Jemalong A17</strain>
    </source>
</reference>
<dbReference type="EMBL" id="CM001221">
    <property type="protein sequence ID" value="KEH28022.1"/>
    <property type="molecule type" value="Genomic_DNA"/>
</dbReference>
<sequence>MAAYEFSNNITRLDVPKDAPKLRQLPLLPTFPSHPLPRKNSTSAPRERDHVTAVNWIKYYFKGASDSVTKSHFREGLIIQAE</sequence>
<gene>
    <name evidence="2" type="ordered locus">MTR_5g459340</name>
</gene>
<name>A0A072UEE0_MEDTR</name>
<dbReference type="HOGENOM" id="CLU_2561791_0_0_1"/>
<protein>
    <submittedName>
        <fullName evidence="2">RNA pseudourine synthase, putative</fullName>
    </submittedName>
</protein>
<evidence type="ECO:0000256" key="1">
    <source>
        <dbReference type="SAM" id="MobiDB-lite"/>
    </source>
</evidence>
<dbReference type="EnsemblPlants" id="KEH28022">
    <property type="protein sequence ID" value="KEH28022"/>
    <property type="gene ID" value="MTR_5g459340"/>
</dbReference>
<organism evidence="2 4">
    <name type="scientific">Medicago truncatula</name>
    <name type="common">Barrel medic</name>
    <name type="synonym">Medicago tribuloides</name>
    <dbReference type="NCBI Taxonomy" id="3880"/>
    <lineage>
        <taxon>Eukaryota</taxon>
        <taxon>Viridiplantae</taxon>
        <taxon>Streptophyta</taxon>
        <taxon>Embryophyta</taxon>
        <taxon>Tracheophyta</taxon>
        <taxon>Spermatophyta</taxon>
        <taxon>Magnoliopsida</taxon>
        <taxon>eudicotyledons</taxon>
        <taxon>Gunneridae</taxon>
        <taxon>Pentapetalae</taxon>
        <taxon>rosids</taxon>
        <taxon>fabids</taxon>
        <taxon>Fabales</taxon>
        <taxon>Fabaceae</taxon>
        <taxon>Papilionoideae</taxon>
        <taxon>50 kb inversion clade</taxon>
        <taxon>NPAAA clade</taxon>
        <taxon>Hologalegina</taxon>
        <taxon>IRL clade</taxon>
        <taxon>Trifolieae</taxon>
        <taxon>Medicago</taxon>
    </lineage>
</organism>
<dbReference type="Proteomes" id="UP000002051">
    <property type="component" value="Chromosome 5"/>
</dbReference>
<accession>A0A072UEE0</accession>
<evidence type="ECO:0000313" key="3">
    <source>
        <dbReference type="EnsemblPlants" id="KEH28022"/>
    </source>
</evidence>